<organism evidence="3 4">
    <name type="scientific">Candidatus Saganbacteria bacterium</name>
    <dbReference type="NCBI Taxonomy" id="2575572"/>
    <lineage>
        <taxon>Bacteria</taxon>
        <taxon>Bacillati</taxon>
        <taxon>Saganbacteria</taxon>
    </lineage>
</organism>
<dbReference type="AlphaFoldDB" id="A0A833L114"/>
<protein>
    <submittedName>
        <fullName evidence="3">Parallel beta-helix repeat-containing protein</fullName>
    </submittedName>
</protein>
<proteinExistence type="predicted"/>
<accession>A0A833L114</accession>
<feature type="chain" id="PRO_5032477173" evidence="1">
    <location>
        <begin position="25"/>
        <end position="173"/>
    </location>
</feature>
<name>A0A833L114_UNCSA</name>
<evidence type="ECO:0000256" key="1">
    <source>
        <dbReference type="SAM" id="SignalP"/>
    </source>
</evidence>
<dbReference type="Gene3D" id="2.160.20.10">
    <property type="entry name" value="Single-stranded right-handed beta-helix, Pectin lyase-like"/>
    <property type="match status" value="1"/>
</dbReference>
<dbReference type="SUPFAM" id="SSF51126">
    <property type="entry name" value="Pectin lyase-like"/>
    <property type="match status" value="1"/>
</dbReference>
<evidence type="ECO:0000313" key="3">
    <source>
        <dbReference type="EMBL" id="KAF0134201.1"/>
    </source>
</evidence>
<dbReference type="InterPro" id="IPR012334">
    <property type="entry name" value="Pectin_lyas_fold"/>
</dbReference>
<gene>
    <name evidence="3" type="ORF">FD145_844</name>
</gene>
<evidence type="ECO:0000313" key="4">
    <source>
        <dbReference type="Proteomes" id="UP000488506"/>
    </source>
</evidence>
<dbReference type="Proteomes" id="UP000488506">
    <property type="component" value="Unassembled WGS sequence"/>
</dbReference>
<feature type="signal peptide" evidence="1">
    <location>
        <begin position="1"/>
        <end position="24"/>
    </location>
</feature>
<evidence type="ECO:0000259" key="2">
    <source>
        <dbReference type="Pfam" id="PF07602"/>
    </source>
</evidence>
<reference evidence="3 4" key="1">
    <citation type="submission" date="2019-12" db="EMBL/GenBank/DDBJ databases">
        <authorList>
            <person name="Wolfe R."/>
            <person name="Danczak R."/>
            <person name="Wilkins M."/>
        </authorList>
    </citation>
    <scope>NUCLEOTIDE SEQUENCE [LARGE SCALE GENOMIC DNA]</scope>
    <source>
        <strain evidence="3">X2_MaxBin.013</strain>
    </source>
</reference>
<dbReference type="EMBL" id="WPAF01000011">
    <property type="protein sequence ID" value="KAF0134201.1"/>
    <property type="molecule type" value="Genomic_DNA"/>
</dbReference>
<dbReference type="InterPro" id="IPR011459">
    <property type="entry name" value="DUF1565"/>
</dbReference>
<keyword evidence="1" id="KW-0732">Signal</keyword>
<dbReference type="Pfam" id="PF07602">
    <property type="entry name" value="DUF1565"/>
    <property type="match status" value="1"/>
</dbReference>
<feature type="domain" description="DUF1565" evidence="2">
    <location>
        <begin position="32"/>
        <end position="88"/>
    </location>
</feature>
<comment type="caution">
    <text evidence="3">The sequence shown here is derived from an EMBL/GenBank/DDBJ whole genome shotgun (WGS) entry which is preliminary data.</text>
</comment>
<sequence>MQMKKIAVFLLFFLGVLFSSSSFAANYYVDAVTGNNGNSGSDINPWKTITYSLTQITTGDVLNIQNGTYDTANGETFPLDAGSGKHLKAVNTGLATVSATSASYIIQGTDYTTLEGIYISGTNTSYWDIYLGDNGQVLNCYATDTNGGAVSIGIIKIVSGNKVVGKAYLVVSD</sequence>
<dbReference type="InterPro" id="IPR011050">
    <property type="entry name" value="Pectin_lyase_fold/virulence"/>
</dbReference>